<dbReference type="EMBL" id="JACYWE010000006">
    <property type="protein sequence ID" value="MBD8507006.1"/>
    <property type="molecule type" value="Genomic_DNA"/>
</dbReference>
<dbReference type="Pfam" id="PF00144">
    <property type="entry name" value="Beta-lactamase"/>
    <property type="match status" value="1"/>
</dbReference>
<comment type="caution">
    <text evidence="2">The sequence shown here is derived from an EMBL/GenBank/DDBJ whole genome shotgun (WGS) entry which is preliminary data.</text>
</comment>
<dbReference type="InterPro" id="IPR012338">
    <property type="entry name" value="Beta-lactam/transpept-like"/>
</dbReference>
<dbReference type="InterPro" id="IPR052907">
    <property type="entry name" value="Beta-lactamase/esterase"/>
</dbReference>
<dbReference type="InterPro" id="IPR001466">
    <property type="entry name" value="Beta-lactam-related"/>
</dbReference>
<dbReference type="Gene3D" id="3.40.710.10">
    <property type="entry name" value="DD-peptidase/beta-lactamase superfamily"/>
    <property type="match status" value="1"/>
</dbReference>
<evidence type="ECO:0000313" key="2">
    <source>
        <dbReference type="EMBL" id="MBD8507006.1"/>
    </source>
</evidence>
<protein>
    <submittedName>
        <fullName evidence="2">Beta-lactamase family protein</fullName>
    </submittedName>
</protein>
<dbReference type="AlphaFoldDB" id="A0A927PMY7"/>
<organism evidence="2 3">
    <name type="scientific">Lolliginicoccus lacisalsi</name>
    <dbReference type="NCBI Taxonomy" id="2742202"/>
    <lineage>
        <taxon>Bacteria</taxon>
        <taxon>Bacillati</taxon>
        <taxon>Actinomycetota</taxon>
        <taxon>Actinomycetes</taxon>
        <taxon>Mycobacteriales</taxon>
        <taxon>Hoyosellaceae</taxon>
        <taxon>Lolliginicoccus</taxon>
    </lineage>
</organism>
<evidence type="ECO:0000313" key="3">
    <source>
        <dbReference type="Proteomes" id="UP000642993"/>
    </source>
</evidence>
<gene>
    <name evidence="2" type="ORF">HT102_10945</name>
</gene>
<keyword evidence="3" id="KW-1185">Reference proteome</keyword>
<dbReference type="SUPFAM" id="SSF56601">
    <property type="entry name" value="beta-lactamase/transpeptidase-like"/>
    <property type="match status" value="1"/>
</dbReference>
<dbReference type="PANTHER" id="PTHR43319:SF3">
    <property type="entry name" value="BETA-LACTAMASE-RELATED DOMAIN-CONTAINING PROTEIN"/>
    <property type="match status" value="1"/>
</dbReference>
<dbReference type="PANTHER" id="PTHR43319">
    <property type="entry name" value="BETA-LACTAMASE-RELATED"/>
    <property type="match status" value="1"/>
</dbReference>
<reference evidence="2" key="1">
    <citation type="submission" date="2020-09" db="EMBL/GenBank/DDBJ databases">
        <title>Hoyosella lacisalsi sp. nov., a halotolerant actinobacterium isolated from soil of Lake Gudzhirganskoe.</title>
        <authorList>
            <person name="Yang Q."/>
            <person name="Guo P.Y."/>
            <person name="Liu S.W."/>
            <person name="Li F.N."/>
            <person name="Sun C.H."/>
        </authorList>
    </citation>
    <scope>NUCLEOTIDE SEQUENCE</scope>
    <source>
        <strain evidence="2">G463</strain>
    </source>
</reference>
<dbReference type="Proteomes" id="UP000642993">
    <property type="component" value="Unassembled WGS sequence"/>
</dbReference>
<name>A0A927PMY7_9ACTN</name>
<sequence length="439" mass="46721">MSSRTGEELTVHGHADERFAPVVEAFTRNFTHHHEIGAALAIYEHGKPVVDVWAGYRDLGRGLPWQRDTRAPVFSTTKGITALVIASAVSRGVLDYDTAVTEWWPEFGQHGKRSVTLRQLLDHQAGLPVISAPLRTADLHDLDALAGILAAEQPRWEPGTRHGYHPTSLGFYLNELFRRADPGHRTIGQYLAEEIAGPRGLLVSIGTAVGSAAVGSAAVGSTGSDGAGTPGQRSIGTEELAVLRGTTRGVLVDNARDIPWRMVLDIARHAALKQPRIAAEALANPRVGLPQHASRASFLAPEMPSSNAVATARAIAALYSDAATPGASEMISDELRAELAAPSVPGAIPDHDMVLNVPSRYHLGFRKPHPTFPFGRPPGPTEGDGRAFGTTGIGGSFGYADPTAGIGFGYVMNQLGVAMLDDPRPRRIRAALDEVLAKD</sequence>
<evidence type="ECO:0000259" key="1">
    <source>
        <dbReference type="Pfam" id="PF00144"/>
    </source>
</evidence>
<accession>A0A927PMY7</accession>
<feature type="domain" description="Beta-lactamase-related" evidence="1">
    <location>
        <begin position="28"/>
        <end position="431"/>
    </location>
</feature>
<proteinExistence type="predicted"/>